<feature type="region of interest" description="Disordered" evidence="1">
    <location>
        <begin position="232"/>
        <end position="275"/>
    </location>
</feature>
<organism evidence="2 3">
    <name type="scientific">Ectocarpus siliculosus</name>
    <name type="common">Brown alga</name>
    <name type="synonym">Conferva siliculosa</name>
    <dbReference type="NCBI Taxonomy" id="2880"/>
    <lineage>
        <taxon>Eukaryota</taxon>
        <taxon>Sar</taxon>
        <taxon>Stramenopiles</taxon>
        <taxon>Ochrophyta</taxon>
        <taxon>PX clade</taxon>
        <taxon>Phaeophyceae</taxon>
        <taxon>Ectocarpales</taxon>
        <taxon>Ectocarpaceae</taxon>
        <taxon>Ectocarpus</taxon>
    </lineage>
</organism>
<sequence>MLGAASALEVVTPAEGDIVVASRAYTVEWTGTGSNNRYEIDLYYCGSMCMEDECGDWVTALCPYGEDGCPDNEGDYDIVMPEPMSGTSGSGYKVRVADVDDDDSGDCSDEFYLMAHAEAPSAGDAGGPYVTVTSPSSGDSAEAGEEYTVEFDYDNGLGSSVGRFAIDLYSATGSGDCGTFMYTLCDKPTIGCKDSMGDYDVEIPEDAEAGMYTIRVGDFEDDSVYGCSDEFEILGADDSPDDGDLDMESEDADSSDDDSSDDDSSDDDSSMSYRF</sequence>
<dbReference type="Proteomes" id="UP000002630">
    <property type="component" value="Unassembled WGS sequence"/>
</dbReference>
<dbReference type="InParanoid" id="D8LI46"/>
<dbReference type="AlphaFoldDB" id="D8LI46"/>
<evidence type="ECO:0000313" key="3">
    <source>
        <dbReference type="Proteomes" id="UP000002630"/>
    </source>
</evidence>
<evidence type="ECO:0000256" key="1">
    <source>
        <dbReference type="SAM" id="MobiDB-lite"/>
    </source>
</evidence>
<keyword evidence="3" id="KW-1185">Reference proteome</keyword>
<dbReference type="OrthoDB" id="10297739at2759"/>
<accession>D8LI46</accession>
<evidence type="ECO:0000313" key="2">
    <source>
        <dbReference type="EMBL" id="CBN79382.1"/>
    </source>
</evidence>
<dbReference type="EMBL" id="FN649760">
    <property type="protein sequence ID" value="CBN79382.1"/>
    <property type="molecule type" value="Genomic_DNA"/>
</dbReference>
<name>D8LI46_ECTSI</name>
<feature type="compositionally biased region" description="Acidic residues" evidence="1">
    <location>
        <begin position="238"/>
        <end position="269"/>
    </location>
</feature>
<proteinExistence type="predicted"/>
<reference evidence="2 3" key="1">
    <citation type="journal article" date="2010" name="Nature">
        <title>The Ectocarpus genome and the independent evolution of multicellularity in brown algae.</title>
        <authorList>
            <person name="Cock J.M."/>
            <person name="Sterck L."/>
            <person name="Rouze P."/>
            <person name="Scornet D."/>
            <person name="Allen A.E."/>
            <person name="Amoutzias G."/>
            <person name="Anthouard V."/>
            <person name="Artiguenave F."/>
            <person name="Aury J.M."/>
            <person name="Badger J.H."/>
            <person name="Beszteri B."/>
            <person name="Billiau K."/>
            <person name="Bonnet E."/>
            <person name="Bothwell J.H."/>
            <person name="Bowler C."/>
            <person name="Boyen C."/>
            <person name="Brownlee C."/>
            <person name="Carrano C.J."/>
            <person name="Charrier B."/>
            <person name="Cho G.Y."/>
            <person name="Coelho S.M."/>
            <person name="Collen J."/>
            <person name="Corre E."/>
            <person name="Da Silva C."/>
            <person name="Delage L."/>
            <person name="Delaroque N."/>
            <person name="Dittami S.M."/>
            <person name="Doulbeau S."/>
            <person name="Elias M."/>
            <person name="Farnham G."/>
            <person name="Gachon C.M."/>
            <person name="Gschloessl B."/>
            <person name="Heesch S."/>
            <person name="Jabbari K."/>
            <person name="Jubin C."/>
            <person name="Kawai H."/>
            <person name="Kimura K."/>
            <person name="Kloareg B."/>
            <person name="Kupper F.C."/>
            <person name="Lang D."/>
            <person name="Le Bail A."/>
            <person name="Leblanc C."/>
            <person name="Lerouge P."/>
            <person name="Lohr M."/>
            <person name="Lopez P.J."/>
            <person name="Martens C."/>
            <person name="Maumus F."/>
            <person name="Michel G."/>
            <person name="Miranda-Saavedra D."/>
            <person name="Morales J."/>
            <person name="Moreau H."/>
            <person name="Motomura T."/>
            <person name="Nagasato C."/>
            <person name="Napoli C.A."/>
            <person name="Nelson D.R."/>
            <person name="Nyvall-Collen P."/>
            <person name="Peters A.F."/>
            <person name="Pommier C."/>
            <person name="Potin P."/>
            <person name="Poulain J."/>
            <person name="Quesneville H."/>
            <person name="Read B."/>
            <person name="Rensing S.A."/>
            <person name="Ritter A."/>
            <person name="Rousvoal S."/>
            <person name="Samanta M."/>
            <person name="Samson G."/>
            <person name="Schroeder D.C."/>
            <person name="Segurens B."/>
            <person name="Strittmatter M."/>
            <person name="Tonon T."/>
            <person name="Tregear J.W."/>
            <person name="Valentin K."/>
            <person name="von Dassow P."/>
            <person name="Yamagishi T."/>
            <person name="Van de Peer Y."/>
            <person name="Wincker P."/>
        </authorList>
    </citation>
    <scope>NUCLEOTIDE SEQUENCE [LARGE SCALE GENOMIC DNA]</scope>
    <source>
        <strain evidence="3">Ec32 / CCAP1310/4</strain>
    </source>
</reference>
<gene>
    <name evidence="2" type="ORF">Esi_0202_0014</name>
</gene>
<protein>
    <submittedName>
        <fullName evidence="2">EsV-1-163</fullName>
    </submittedName>
</protein>